<accession>A0A238L7W5</accession>
<dbReference type="AlphaFoldDB" id="A0A238L7W5"/>
<dbReference type="InterPro" id="IPR000792">
    <property type="entry name" value="Tscrpt_reg_LuxR_C"/>
</dbReference>
<dbReference type="Gene3D" id="3.40.50.2300">
    <property type="match status" value="1"/>
</dbReference>
<dbReference type="Pfam" id="PF00196">
    <property type="entry name" value="GerE"/>
    <property type="match status" value="1"/>
</dbReference>
<dbReference type="EMBL" id="FXYH01000031">
    <property type="protein sequence ID" value="SMX50406.1"/>
    <property type="molecule type" value="Genomic_DNA"/>
</dbReference>
<protein>
    <submittedName>
        <fullName evidence="6">Response regulator UvrY</fullName>
    </submittedName>
</protein>
<feature type="domain" description="HTH luxR-type" evidence="4">
    <location>
        <begin position="156"/>
        <end position="219"/>
    </location>
</feature>
<evidence type="ECO:0000256" key="3">
    <source>
        <dbReference type="PROSITE-ProRule" id="PRU00169"/>
    </source>
</evidence>
<dbReference type="GO" id="GO:0006355">
    <property type="term" value="P:regulation of DNA-templated transcription"/>
    <property type="evidence" value="ECO:0007669"/>
    <property type="project" value="InterPro"/>
</dbReference>
<dbReference type="GO" id="GO:0003677">
    <property type="term" value="F:DNA binding"/>
    <property type="evidence" value="ECO:0007669"/>
    <property type="project" value="UniProtKB-KW"/>
</dbReference>
<keyword evidence="1 3" id="KW-0597">Phosphoprotein</keyword>
<name>A0A238L7W5_9RHOB</name>
<evidence type="ECO:0000313" key="7">
    <source>
        <dbReference type="Proteomes" id="UP000220836"/>
    </source>
</evidence>
<keyword evidence="2" id="KW-0238">DNA-binding</keyword>
<dbReference type="InterPro" id="IPR016032">
    <property type="entry name" value="Sig_transdc_resp-reg_C-effctor"/>
</dbReference>
<gene>
    <name evidence="6" type="primary">uvrY_2</name>
    <name evidence="6" type="ORF">PEV8663_04633</name>
</gene>
<evidence type="ECO:0000256" key="1">
    <source>
        <dbReference type="ARBA" id="ARBA00022553"/>
    </source>
</evidence>
<dbReference type="PANTHER" id="PTHR45566">
    <property type="entry name" value="HTH-TYPE TRANSCRIPTIONAL REGULATOR YHJB-RELATED"/>
    <property type="match status" value="1"/>
</dbReference>
<dbReference type="PROSITE" id="PS50110">
    <property type="entry name" value="RESPONSE_REGULATORY"/>
    <property type="match status" value="1"/>
</dbReference>
<reference evidence="6 7" key="1">
    <citation type="submission" date="2017-05" db="EMBL/GenBank/DDBJ databases">
        <authorList>
            <person name="Song R."/>
            <person name="Chenine A.L."/>
            <person name="Ruprecht R.M."/>
        </authorList>
    </citation>
    <scope>NUCLEOTIDE SEQUENCE [LARGE SCALE GENOMIC DNA]</scope>
    <source>
        <strain evidence="6 7">CECT 8663</strain>
    </source>
</reference>
<dbReference type="CDD" id="cd17535">
    <property type="entry name" value="REC_NarL-like"/>
    <property type="match status" value="1"/>
</dbReference>
<feature type="domain" description="Response regulatory" evidence="5">
    <location>
        <begin position="20"/>
        <end position="135"/>
    </location>
</feature>
<dbReference type="InterPro" id="IPR058245">
    <property type="entry name" value="NreC/VraR/RcsB-like_REC"/>
</dbReference>
<dbReference type="RefSeq" id="WP_097807033.1">
    <property type="nucleotide sequence ID" value="NZ_FXYH01000031.1"/>
</dbReference>
<sequence>MKHSNKSKDTRGSLQELGAKILIADDHVLLGDVLTFSLENLGFSVGFVTNYNDALKELNSNAPPDVLLLDKNMPGMAGISSVKQAALTNKNTKVVLLSSSLRSEFVLSCLSAGAWGYISKSMPISDVADALLKILKGNLYLPEEIIQELNISEQKPEYDSLILKEIRVLSFLGEGCSYKCISENLGINISEVKTIIRSTLRKLSAKNRIEAVLIAKEIGVI</sequence>
<dbReference type="InterPro" id="IPR001789">
    <property type="entry name" value="Sig_transdc_resp-reg_receiver"/>
</dbReference>
<dbReference type="SUPFAM" id="SSF52172">
    <property type="entry name" value="CheY-like"/>
    <property type="match status" value="1"/>
</dbReference>
<dbReference type="OrthoDB" id="3679796at2"/>
<dbReference type="SMART" id="SM00421">
    <property type="entry name" value="HTH_LUXR"/>
    <property type="match status" value="1"/>
</dbReference>
<dbReference type="SMART" id="SM00448">
    <property type="entry name" value="REC"/>
    <property type="match status" value="1"/>
</dbReference>
<organism evidence="6 7">
    <name type="scientific">Pelagimonas varians</name>
    <dbReference type="NCBI Taxonomy" id="696760"/>
    <lineage>
        <taxon>Bacteria</taxon>
        <taxon>Pseudomonadati</taxon>
        <taxon>Pseudomonadota</taxon>
        <taxon>Alphaproteobacteria</taxon>
        <taxon>Rhodobacterales</taxon>
        <taxon>Roseobacteraceae</taxon>
        <taxon>Pelagimonas</taxon>
    </lineage>
</organism>
<evidence type="ECO:0000256" key="2">
    <source>
        <dbReference type="ARBA" id="ARBA00023125"/>
    </source>
</evidence>
<proteinExistence type="predicted"/>
<dbReference type="InterPro" id="IPR011006">
    <property type="entry name" value="CheY-like_superfamily"/>
</dbReference>
<feature type="modified residue" description="4-aspartylphosphate" evidence="3">
    <location>
        <position position="70"/>
    </location>
</feature>
<dbReference type="Proteomes" id="UP000220836">
    <property type="component" value="Unassembled WGS sequence"/>
</dbReference>
<dbReference type="GO" id="GO:0000160">
    <property type="term" value="P:phosphorelay signal transduction system"/>
    <property type="evidence" value="ECO:0007669"/>
    <property type="project" value="InterPro"/>
</dbReference>
<dbReference type="InterPro" id="IPR051015">
    <property type="entry name" value="EvgA-like"/>
</dbReference>
<dbReference type="SUPFAM" id="SSF46894">
    <property type="entry name" value="C-terminal effector domain of the bipartite response regulators"/>
    <property type="match status" value="1"/>
</dbReference>
<dbReference type="CDD" id="cd06170">
    <property type="entry name" value="LuxR_C_like"/>
    <property type="match status" value="1"/>
</dbReference>
<dbReference type="PANTHER" id="PTHR45566:SF1">
    <property type="entry name" value="HTH-TYPE TRANSCRIPTIONAL REGULATOR YHJB-RELATED"/>
    <property type="match status" value="1"/>
</dbReference>
<dbReference type="Pfam" id="PF00072">
    <property type="entry name" value="Response_reg"/>
    <property type="match status" value="1"/>
</dbReference>
<evidence type="ECO:0000313" key="6">
    <source>
        <dbReference type="EMBL" id="SMX50406.1"/>
    </source>
</evidence>
<evidence type="ECO:0000259" key="5">
    <source>
        <dbReference type="PROSITE" id="PS50110"/>
    </source>
</evidence>
<keyword evidence="7" id="KW-1185">Reference proteome</keyword>
<evidence type="ECO:0000259" key="4">
    <source>
        <dbReference type="PROSITE" id="PS50043"/>
    </source>
</evidence>
<dbReference type="PROSITE" id="PS50043">
    <property type="entry name" value="HTH_LUXR_2"/>
    <property type="match status" value="1"/>
</dbReference>